<reference evidence="2 3" key="1">
    <citation type="submission" date="2019-08" db="EMBL/GenBank/DDBJ databases">
        <title>Pelomicrobium methylotrophicum gen. nov., sp. nov. a moderately thermophilic, facultatively anaerobic, lithoautotrophic and methylotrophic bacterium isolated from a terrestrial mud volcano.</title>
        <authorList>
            <person name="Slobodkina G.B."/>
            <person name="Merkel A.Y."/>
            <person name="Slobodkin A.I."/>
        </authorList>
    </citation>
    <scope>NUCLEOTIDE SEQUENCE [LARGE SCALE GENOMIC DNA]</scope>
    <source>
        <strain evidence="2 3">SM250</strain>
    </source>
</reference>
<dbReference type="SUPFAM" id="SSF56281">
    <property type="entry name" value="Metallo-hydrolase/oxidoreductase"/>
    <property type="match status" value="1"/>
</dbReference>
<dbReference type="AlphaFoldDB" id="A0A5C7EWB8"/>
<evidence type="ECO:0000259" key="1">
    <source>
        <dbReference type="SMART" id="SM00849"/>
    </source>
</evidence>
<gene>
    <name evidence="2" type="ORF">FR698_05240</name>
</gene>
<dbReference type="Proteomes" id="UP000321201">
    <property type="component" value="Unassembled WGS sequence"/>
</dbReference>
<keyword evidence="3" id="KW-1185">Reference proteome</keyword>
<dbReference type="InterPro" id="IPR036388">
    <property type="entry name" value="WH-like_DNA-bd_sf"/>
</dbReference>
<dbReference type="PANTHER" id="PTHR23131:SF4">
    <property type="entry name" value="METALLO-BETA-LACTAMASE SUPERFAMILY POTEIN"/>
    <property type="match status" value="1"/>
</dbReference>
<name>A0A5C7EWB8_9PROT</name>
<evidence type="ECO:0000313" key="3">
    <source>
        <dbReference type="Proteomes" id="UP000321201"/>
    </source>
</evidence>
<dbReference type="InParanoid" id="A0A5C7EWB8"/>
<feature type="domain" description="Metallo-beta-lactamase" evidence="1">
    <location>
        <begin position="55"/>
        <end position="271"/>
    </location>
</feature>
<comment type="caution">
    <text evidence="2">The sequence shown here is derived from an EMBL/GenBank/DDBJ whole genome shotgun (WGS) entry which is preliminary data.</text>
</comment>
<dbReference type="EMBL" id="VPFL01000005">
    <property type="protein sequence ID" value="TXF12634.1"/>
    <property type="molecule type" value="Genomic_DNA"/>
</dbReference>
<protein>
    <submittedName>
        <fullName evidence="2">MBL fold metallo-hydrolase</fullName>
    </submittedName>
</protein>
<dbReference type="InterPro" id="IPR001279">
    <property type="entry name" value="Metallo-B-lactamas"/>
</dbReference>
<dbReference type="PANTHER" id="PTHR23131">
    <property type="entry name" value="ENDORIBONUCLEASE LACTB2"/>
    <property type="match status" value="1"/>
</dbReference>
<dbReference type="Pfam" id="PF21221">
    <property type="entry name" value="B_lactamase-like_C"/>
    <property type="match status" value="1"/>
</dbReference>
<proteinExistence type="predicted"/>
<evidence type="ECO:0000313" key="2">
    <source>
        <dbReference type="EMBL" id="TXF12634.1"/>
    </source>
</evidence>
<organism evidence="2 3">
    <name type="scientific">Pelomicrobium methylotrophicum</name>
    <dbReference type="NCBI Taxonomy" id="2602750"/>
    <lineage>
        <taxon>Bacteria</taxon>
        <taxon>Pseudomonadati</taxon>
        <taxon>Pseudomonadota</taxon>
        <taxon>Hydrogenophilia</taxon>
        <taxon>Hydrogenophilia incertae sedis</taxon>
        <taxon>Pelomicrobium</taxon>
    </lineage>
</organism>
<dbReference type="SMART" id="SM00849">
    <property type="entry name" value="Lactamase_B"/>
    <property type="match status" value="1"/>
</dbReference>
<dbReference type="Pfam" id="PF00753">
    <property type="entry name" value="Lactamase_B"/>
    <property type="match status" value="1"/>
</dbReference>
<sequence length="369" mass="41467">MSSSAKPAYTSAPVPAPEASVRYPFGQRVPGPGEVMEVAEGVLWVRMPLPFALDHINLWVLRDGDGWTVVDCGYAGEATQGAWEALLRGPLQGRPVCRVIVTHYHPDHLGMASWLTRRFGVELWMTQAEYLTAHAVWDGRAGLGKEALVALYRRHGLDEERLRHLTLKGETYRRGVPEVPVTYRRLMDGEAIRIDGRQWIVHVGYGHAPEHAALYCESLNAFVSGDMVLPRISTNVSVWSNEPEGDPLGFYLESLARYRALPQDTWVLPSHGLVFTGLRERIDALYRHHAERLEALRAACAEPRTVAEVIPVLFRRPLDAHQSFFAMGEALAHLNYLWRRGEVERSLGPHGVYRFWARAPQSSEARLAG</sequence>
<dbReference type="OrthoDB" id="2971563at2"/>
<dbReference type="GO" id="GO:0016787">
    <property type="term" value="F:hydrolase activity"/>
    <property type="evidence" value="ECO:0007669"/>
    <property type="project" value="UniProtKB-KW"/>
</dbReference>
<dbReference type="Gene3D" id="3.60.15.10">
    <property type="entry name" value="Ribonuclease Z/Hydroxyacylglutathione hydrolase-like"/>
    <property type="match status" value="1"/>
</dbReference>
<dbReference type="InterPro" id="IPR048933">
    <property type="entry name" value="B_lactamase-like_C"/>
</dbReference>
<dbReference type="Gene3D" id="1.10.10.10">
    <property type="entry name" value="Winged helix-like DNA-binding domain superfamily/Winged helix DNA-binding domain"/>
    <property type="match status" value="1"/>
</dbReference>
<keyword evidence="2" id="KW-0378">Hydrolase</keyword>
<dbReference type="InterPro" id="IPR050662">
    <property type="entry name" value="Sec-metab_biosynth-thioest"/>
</dbReference>
<dbReference type="InterPro" id="IPR036866">
    <property type="entry name" value="RibonucZ/Hydroxyglut_hydro"/>
</dbReference>
<accession>A0A5C7EWB8</accession>